<dbReference type="Pfam" id="PF12638">
    <property type="entry name" value="Staygreen"/>
    <property type="match status" value="1"/>
</dbReference>
<protein>
    <recommendedName>
        <fullName evidence="2">Staygreen protein domain-containing protein</fullName>
    </recommendedName>
</protein>
<dbReference type="RefSeq" id="WP_094926605.1">
    <property type="nucleotide sequence ID" value="NZ_NPIA01000012.1"/>
</dbReference>
<name>A0A263BPY1_9BACI</name>
<reference evidence="4" key="1">
    <citation type="submission" date="2017-08" db="EMBL/GenBank/DDBJ databases">
        <authorList>
            <person name="Huang Z."/>
        </authorList>
    </citation>
    <scope>NUCLEOTIDE SEQUENCE [LARGE SCALE GENOMIC DNA]</scope>
    <source>
        <strain evidence="4">SA5d-4</strain>
    </source>
</reference>
<sequence length="152" mass="17588">MSTFNPQKPSVKIIPPATKVQPLIGRKYTLTHSDTTGQLFSSIGYDYDFAAIDQKMRDEVLAEWKRDVRGFFYLAGKVRVDGKDKNKSASKVRFNIFRKEMDTALKGIIYSDQPFFAAYPLLLDAPIYIYFDSIFPEYNQVFYFGTVMKYLT</sequence>
<evidence type="ECO:0000256" key="1">
    <source>
        <dbReference type="ARBA" id="ARBA00022946"/>
    </source>
</evidence>
<evidence type="ECO:0000313" key="3">
    <source>
        <dbReference type="EMBL" id="OZM55800.1"/>
    </source>
</evidence>
<dbReference type="InterPro" id="IPR024438">
    <property type="entry name" value="Staygreen"/>
</dbReference>
<evidence type="ECO:0000259" key="2">
    <source>
        <dbReference type="Pfam" id="PF12638"/>
    </source>
</evidence>
<proteinExistence type="predicted"/>
<gene>
    <name evidence="3" type="ORF">CIB95_15295</name>
</gene>
<accession>A0A263BPY1</accession>
<reference evidence="3 4" key="2">
    <citation type="submission" date="2017-09" db="EMBL/GenBank/DDBJ databases">
        <title>Bacillus patelloidae sp. nov., isolated from the intestinal tract of a marine limpet.</title>
        <authorList>
            <person name="Liu R."/>
            <person name="Dong C."/>
            <person name="Shao Z."/>
        </authorList>
    </citation>
    <scope>NUCLEOTIDE SEQUENCE [LARGE SCALE GENOMIC DNA]</scope>
    <source>
        <strain evidence="3 4">SA5d-4</strain>
    </source>
</reference>
<organism evidence="3 4">
    <name type="scientific">Lottiidibacillus patelloidae</name>
    <dbReference type="NCBI Taxonomy" id="2670334"/>
    <lineage>
        <taxon>Bacteria</taxon>
        <taxon>Bacillati</taxon>
        <taxon>Bacillota</taxon>
        <taxon>Bacilli</taxon>
        <taxon>Bacillales</taxon>
        <taxon>Bacillaceae</taxon>
        <taxon>Lottiidibacillus</taxon>
    </lineage>
</organism>
<dbReference type="PANTHER" id="PTHR31750">
    <property type="entry name" value="PROTEIN STAY-GREEN 1, CHLOROPLASTIC-RELATED"/>
    <property type="match status" value="1"/>
</dbReference>
<dbReference type="PANTHER" id="PTHR31750:SF4">
    <property type="entry name" value="LP06106P"/>
    <property type="match status" value="1"/>
</dbReference>
<feature type="domain" description="Staygreen protein" evidence="2">
    <location>
        <begin position="3"/>
        <end position="149"/>
    </location>
</feature>
<dbReference type="EMBL" id="NPIA01000012">
    <property type="protein sequence ID" value="OZM55800.1"/>
    <property type="molecule type" value="Genomic_DNA"/>
</dbReference>
<dbReference type="AlphaFoldDB" id="A0A263BPY1"/>
<evidence type="ECO:0000313" key="4">
    <source>
        <dbReference type="Proteomes" id="UP000217083"/>
    </source>
</evidence>
<dbReference type="Proteomes" id="UP000217083">
    <property type="component" value="Unassembled WGS sequence"/>
</dbReference>
<keyword evidence="1" id="KW-0809">Transit peptide</keyword>
<keyword evidence="4" id="KW-1185">Reference proteome</keyword>
<comment type="caution">
    <text evidence="3">The sequence shown here is derived from an EMBL/GenBank/DDBJ whole genome shotgun (WGS) entry which is preliminary data.</text>
</comment>